<gene>
    <name evidence="1" type="ORF">NNC64_08245</name>
</gene>
<comment type="caution">
    <text evidence="1">The sequence shown here is derived from an EMBL/GenBank/DDBJ whole genome shotgun (WGS) entry which is preliminary data.</text>
</comment>
<reference evidence="1" key="1">
    <citation type="submission" date="2022-07" db="EMBL/GenBank/DDBJ databases">
        <title>Prevotella copri.</title>
        <authorList>
            <person name="Yang C."/>
        </authorList>
    </citation>
    <scope>NUCLEOTIDE SEQUENCE</scope>
    <source>
        <strain evidence="1">HF2107</strain>
    </source>
</reference>
<organism evidence="1 2">
    <name type="scientific">Segatella copri</name>
    <dbReference type="NCBI Taxonomy" id="165179"/>
    <lineage>
        <taxon>Bacteria</taxon>
        <taxon>Pseudomonadati</taxon>
        <taxon>Bacteroidota</taxon>
        <taxon>Bacteroidia</taxon>
        <taxon>Bacteroidales</taxon>
        <taxon>Prevotellaceae</taxon>
        <taxon>Segatella</taxon>
    </lineage>
</organism>
<dbReference type="AlphaFoldDB" id="A0AAW5IHU0"/>
<name>A0AAW5IHU0_9BACT</name>
<dbReference type="Proteomes" id="UP001205531">
    <property type="component" value="Unassembled WGS sequence"/>
</dbReference>
<sequence length="45" mass="5188">MLPEGANRKIVCRSWRLDEKDFFGLLLKIATYDTIGAITVKEVEF</sequence>
<dbReference type="NCBIfam" id="TIGR03071">
    <property type="entry name" value="couple_hipA"/>
    <property type="match status" value="1"/>
</dbReference>
<protein>
    <submittedName>
        <fullName evidence="1">Uncharacterized protein</fullName>
    </submittedName>
</protein>
<evidence type="ECO:0000313" key="1">
    <source>
        <dbReference type="EMBL" id="MCP9564548.1"/>
    </source>
</evidence>
<proteinExistence type="predicted"/>
<accession>A0AAW5IHU0</accession>
<evidence type="ECO:0000313" key="2">
    <source>
        <dbReference type="Proteomes" id="UP001205531"/>
    </source>
</evidence>
<dbReference type="EMBL" id="JANDWZ010000015">
    <property type="protein sequence ID" value="MCP9564548.1"/>
    <property type="molecule type" value="Genomic_DNA"/>
</dbReference>
<dbReference type="InterPro" id="IPR017508">
    <property type="entry name" value="HipA_N1"/>
</dbReference>